<dbReference type="InterPro" id="IPR036397">
    <property type="entry name" value="RNaseH_sf"/>
</dbReference>
<dbReference type="Gene3D" id="3.30.420.10">
    <property type="entry name" value="Ribonuclease H-like superfamily/Ribonuclease H"/>
    <property type="match status" value="1"/>
</dbReference>
<protein>
    <submittedName>
        <fullName evidence="2">Uncharacterized protein</fullName>
    </submittedName>
</protein>
<dbReference type="Proteomes" id="UP001148838">
    <property type="component" value="Unassembled WGS sequence"/>
</dbReference>
<sequence length="266" mass="29433">MAGLCEGGNEPPGSLKASKCPPQIDESAISSTRRPCCRPFHYSSRRHLFEGATLSRSNRSPLIEALSASLDYVQLPQTGAICRRILEPRSSCPPGQPLNGSIVDVRTSETKKQQCRMATPLYEFTIGDLIQHQCTLCLVLLMMHPRVITCGKHVVPFILSALIKWSQAKPSTRSSYLLPWSPDLTTPDFFMWSFVKNIFYSQKSRNIDDLRVKITEAFQQSPLLCYNGHGLNFITVMSCEAPCKADLNNFKGKIVPGPGIDPGTSG</sequence>
<organism evidence="2 3">
    <name type="scientific">Periplaneta americana</name>
    <name type="common">American cockroach</name>
    <name type="synonym">Blatta americana</name>
    <dbReference type="NCBI Taxonomy" id="6978"/>
    <lineage>
        <taxon>Eukaryota</taxon>
        <taxon>Metazoa</taxon>
        <taxon>Ecdysozoa</taxon>
        <taxon>Arthropoda</taxon>
        <taxon>Hexapoda</taxon>
        <taxon>Insecta</taxon>
        <taxon>Pterygota</taxon>
        <taxon>Neoptera</taxon>
        <taxon>Polyneoptera</taxon>
        <taxon>Dictyoptera</taxon>
        <taxon>Blattodea</taxon>
        <taxon>Blattoidea</taxon>
        <taxon>Blattidae</taxon>
        <taxon>Blattinae</taxon>
        <taxon>Periplaneta</taxon>
    </lineage>
</organism>
<dbReference type="EMBL" id="JAJSOF020000009">
    <property type="protein sequence ID" value="KAJ4446660.1"/>
    <property type="molecule type" value="Genomic_DNA"/>
</dbReference>
<evidence type="ECO:0000313" key="2">
    <source>
        <dbReference type="EMBL" id="KAJ4446660.1"/>
    </source>
</evidence>
<name>A0ABQ8TLL1_PERAM</name>
<evidence type="ECO:0000256" key="1">
    <source>
        <dbReference type="SAM" id="MobiDB-lite"/>
    </source>
</evidence>
<comment type="caution">
    <text evidence="2">The sequence shown here is derived from an EMBL/GenBank/DDBJ whole genome shotgun (WGS) entry which is preliminary data.</text>
</comment>
<proteinExistence type="predicted"/>
<reference evidence="2 3" key="1">
    <citation type="journal article" date="2022" name="Allergy">
        <title>Genome assembly and annotation of Periplaneta americana reveal a comprehensive cockroach allergen profile.</title>
        <authorList>
            <person name="Wang L."/>
            <person name="Xiong Q."/>
            <person name="Saelim N."/>
            <person name="Wang L."/>
            <person name="Nong W."/>
            <person name="Wan A.T."/>
            <person name="Shi M."/>
            <person name="Liu X."/>
            <person name="Cao Q."/>
            <person name="Hui J.H.L."/>
            <person name="Sookrung N."/>
            <person name="Leung T.F."/>
            <person name="Tungtrongchitr A."/>
            <person name="Tsui S.K.W."/>
        </authorList>
    </citation>
    <scope>NUCLEOTIDE SEQUENCE [LARGE SCALE GENOMIC DNA]</scope>
    <source>
        <strain evidence="2">PWHHKU_190912</strain>
    </source>
</reference>
<accession>A0ABQ8TLL1</accession>
<keyword evidence="3" id="KW-1185">Reference proteome</keyword>
<feature type="region of interest" description="Disordered" evidence="1">
    <location>
        <begin position="1"/>
        <end position="24"/>
    </location>
</feature>
<evidence type="ECO:0000313" key="3">
    <source>
        <dbReference type="Proteomes" id="UP001148838"/>
    </source>
</evidence>
<gene>
    <name evidence="2" type="ORF">ANN_13357</name>
</gene>